<evidence type="ECO:0000313" key="1">
    <source>
        <dbReference type="EMBL" id="CAK46966.1"/>
    </source>
</evidence>
<protein>
    <submittedName>
        <fullName evidence="1">Contig An16c0200, genomic contig</fullName>
    </submittedName>
</protein>
<dbReference type="Proteomes" id="UP000006706">
    <property type="component" value="Chromosome 5R"/>
</dbReference>
<name>A2R892_ASPNC</name>
<proteinExistence type="predicted"/>
<sequence length="28" mass="3379">MAEKSFLDWSGISIDTHFHRREREKSTN</sequence>
<dbReference type="HOGENOM" id="CLU_3413072_0_0_1"/>
<evidence type="ECO:0000313" key="2">
    <source>
        <dbReference type="Proteomes" id="UP000006706"/>
    </source>
</evidence>
<gene>
    <name evidence="1" type="ORF">An16g06310</name>
</gene>
<reference evidence="1 2" key="1">
    <citation type="journal article" date="2007" name="Nat. Biotechnol.">
        <title>Genome sequencing and analysis of the versatile cell factory Aspergillus niger CBS 513.88.</title>
        <authorList>
            <person name="Pel H.J."/>
            <person name="de Winde J.H."/>
            <person name="Archer D.B."/>
            <person name="Dyer P.S."/>
            <person name="Hofmann G."/>
            <person name="Schaap P.J."/>
            <person name="Turner G."/>
            <person name="de Vries R.P."/>
            <person name="Albang R."/>
            <person name="Albermann K."/>
            <person name="Andersen M.R."/>
            <person name="Bendtsen J.D."/>
            <person name="Benen J.A."/>
            <person name="van den Berg M."/>
            <person name="Breestraat S."/>
            <person name="Caddick M.X."/>
            <person name="Contreras R."/>
            <person name="Cornell M."/>
            <person name="Coutinho P.M."/>
            <person name="Danchin E.G."/>
            <person name="Debets A.J."/>
            <person name="Dekker P."/>
            <person name="van Dijck P.W."/>
            <person name="van Dijk A."/>
            <person name="Dijkhuizen L."/>
            <person name="Driessen A.J."/>
            <person name="d'Enfert C."/>
            <person name="Geysens S."/>
            <person name="Goosen C."/>
            <person name="Groot G.S."/>
            <person name="de Groot P.W."/>
            <person name="Guillemette T."/>
            <person name="Henrissat B."/>
            <person name="Herweijer M."/>
            <person name="van den Hombergh J.P."/>
            <person name="van den Hondel C.A."/>
            <person name="van der Heijden R.T."/>
            <person name="van der Kaaij R.M."/>
            <person name="Klis F.M."/>
            <person name="Kools H.J."/>
            <person name="Kubicek C.P."/>
            <person name="van Kuyk P.A."/>
            <person name="Lauber J."/>
            <person name="Lu X."/>
            <person name="van der Maarel M.J."/>
            <person name="Meulenberg R."/>
            <person name="Menke H."/>
            <person name="Mortimer M.A."/>
            <person name="Nielsen J."/>
            <person name="Oliver S.G."/>
            <person name="Olsthoorn M."/>
            <person name="Pal K."/>
            <person name="van Peij N.N."/>
            <person name="Ram A.F."/>
            <person name="Rinas U."/>
            <person name="Roubos J.A."/>
            <person name="Sagt C.M."/>
            <person name="Schmoll M."/>
            <person name="Sun J."/>
            <person name="Ussery D."/>
            <person name="Varga J."/>
            <person name="Vervecken W."/>
            <person name="van de Vondervoort P.J."/>
            <person name="Wedler H."/>
            <person name="Wosten H.A."/>
            <person name="Zeng A.P."/>
            <person name="van Ooyen A.J."/>
            <person name="Visser J."/>
            <person name="Stam H."/>
        </authorList>
    </citation>
    <scope>NUCLEOTIDE SEQUENCE [LARGE SCALE GENOMIC DNA]</scope>
    <source>
        <strain evidence="2">CBS 513.88 / FGSC A1513 / ATCC MYA-4892</strain>
    </source>
</reference>
<dbReference type="VEuPathDB" id="FungiDB:An16g06310"/>
<accession>A2R892</accession>
<organism evidence="1 2">
    <name type="scientific">Aspergillus niger (strain ATCC MYA-4892 / CBS 513.88 / FGSC A1513)</name>
    <dbReference type="NCBI Taxonomy" id="425011"/>
    <lineage>
        <taxon>Eukaryota</taxon>
        <taxon>Fungi</taxon>
        <taxon>Dikarya</taxon>
        <taxon>Ascomycota</taxon>
        <taxon>Pezizomycotina</taxon>
        <taxon>Eurotiomycetes</taxon>
        <taxon>Eurotiomycetidae</taxon>
        <taxon>Eurotiales</taxon>
        <taxon>Aspergillaceae</taxon>
        <taxon>Aspergillus</taxon>
        <taxon>Aspergillus subgen. Circumdati</taxon>
    </lineage>
</organism>
<keyword evidence="2" id="KW-1185">Reference proteome</keyword>
<dbReference type="AlphaFoldDB" id="A2R892"/>
<dbReference type="EMBL" id="AM270372">
    <property type="protein sequence ID" value="CAK46966.1"/>
    <property type="molecule type" value="Genomic_DNA"/>
</dbReference>